<keyword evidence="4 6" id="KW-1133">Transmembrane helix</keyword>
<evidence type="ECO:0000256" key="3">
    <source>
        <dbReference type="ARBA" id="ARBA00022692"/>
    </source>
</evidence>
<feature type="domain" description="ABC transmembrane type-1" evidence="7">
    <location>
        <begin position="16"/>
        <end position="195"/>
    </location>
</feature>
<protein>
    <submittedName>
        <fullName evidence="8">Binding-protein-dependent transport systems inner membrane component</fullName>
    </submittedName>
</protein>
<dbReference type="STRING" id="1620.IV67_GL001088"/>
<dbReference type="PANTHER" id="PTHR30177:SF28">
    <property type="entry name" value="CHOLINE TRANSPORT SYSTEM PERMEASE PROTEIN OPUBB"/>
    <property type="match status" value="1"/>
</dbReference>
<proteinExistence type="inferred from homology"/>
<dbReference type="AlphaFoldDB" id="A0A0R2JJH4"/>
<feature type="transmembrane region" description="Helical" evidence="6">
    <location>
        <begin position="130"/>
        <end position="156"/>
    </location>
</feature>
<gene>
    <name evidence="8" type="ORF">IV67_GL001088</name>
</gene>
<feature type="transmembrane region" description="Helical" evidence="6">
    <location>
        <begin position="81"/>
        <end position="99"/>
    </location>
</feature>
<dbReference type="GO" id="GO:0055085">
    <property type="term" value="P:transmembrane transport"/>
    <property type="evidence" value="ECO:0007669"/>
    <property type="project" value="InterPro"/>
</dbReference>
<evidence type="ECO:0000259" key="7">
    <source>
        <dbReference type="PROSITE" id="PS50928"/>
    </source>
</evidence>
<dbReference type="FunFam" id="1.10.3720.10:FF:000001">
    <property type="entry name" value="Glycine betaine ABC transporter, permease"/>
    <property type="match status" value="1"/>
</dbReference>
<comment type="caution">
    <text evidence="8">The sequence shown here is derived from an EMBL/GenBank/DDBJ whole genome shotgun (WGS) entry which is preliminary data.</text>
</comment>
<organism evidence="8 9">
    <name type="scientific">Weissella minor</name>
    <dbReference type="NCBI Taxonomy" id="1620"/>
    <lineage>
        <taxon>Bacteria</taxon>
        <taxon>Bacillati</taxon>
        <taxon>Bacillota</taxon>
        <taxon>Bacilli</taxon>
        <taxon>Lactobacillales</taxon>
        <taxon>Lactobacillaceae</taxon>
        <taxon>Weissella</taxon>
    </lineage>
</organism>
<evidence type="ECO:0000256" key="5">
    <source>
        <dbReference type="ARBA" id="ARBA00023136"/>
    </source>
</evidence>
<dbReference type="InterPro" id="IPR000515">
    <property type="entry name" value="MetI-like"/>
</dbReference>
<comment type="subcellular location">
    <subcellularLocation>
        <location evidence="6">Cell membrane</location>
        <topology evidence="6">Multi-pass membrane protein</topology>
    </subcellularLocation>
    <subcellularLocation>
        <location evidence="1">Membrane</location>
        <topology evidence="1">Multi-pass membrane protein</topology>
    </subcellularLocation>
</comment>
<evidence type="ECO:0000256" key="1">
    <source>
        <dbReference type="ARBA" id="ARBA00004141"/>
    </source>
</evidence>
<keyword evidence="3 6" id="KW-0812">Transmembrane</keyword>
<dbReference type="Pfam" id="PF00528">
    <property type="entry name" value="BPD_transp_1"/>
    <property type="match status" value="1"/>
</dbReference>
<dbReference type="SUPFAM" id="SSF161098">
    <property type="entry name" value="MetI-like"/>
    <property type="match status" value="1"/>
</dbReference>
<dbReference type="CDD" id="cd06261">
    <property type="entry name" value="TM_PBP2"/>
    <property type="match status" value="1"/>
</dbReference>
<dbReference type="InterPro" id="IPR035906">
    <property type="entry name" value="MetI-like_sf"/>
</dbReference>
<evidence type="ECO:0000313" key="9">
    <source>
        <dbReference type="Proteomes" id="UP000051673"/>
    </source>
</evidence>
<reference evidence="8 9" key="1">
    <citation type="journal article" date="2015" name="Genome Announc.">
        <title>Expanding the biotechnology potential of lactobacilli through comparative genomics of 213 strains and associated genera.</title>
        <authorList>
            <person name="Sun Z."/>
            <person name="Harris H.M."/>
            <person name="McCann A."/>
            <person name="Guo C."/>
            <person name="Argimon S."/>
            <person name="Zhang W."/>
            <person name="Yang X."/>
            <person name="Jeffery I.B."/>
            <person name="Cooney J.C."/>
            <person name="Kagawa T.F."/>
            <person name="Liu W."/>
            <person name="Song Y."/>
            <person name="Salvetti E."/>
            <person name="Wrobel A."/>
            <person name="Rasinkangas P."/>
            <person name="Parkhill J."/>
            <person name="Rea M.C."/>
            <person name="O'Sullivan O."/>
            <person name="Ritari J."/>
            <person name="Douillard F.P."/>
            <person name="Paul Ross R."/>
            <person name="Yang R."/>
            <person name="Briner A.E."/>
            <person name="Felis G.E."/>
            <person name="de Vos W.M."/>
            <person name="Barrangou R."/>
            <person name="Klaenhammer T.R."/>
            <person name="Caufield P.W."/>
            <person name="Cui Y."/>
            <person name="Zhang H."/>
            <person name="O'Toole P.W."/>
        </authorList>
    </citation>
    <scope>NUCLEOTIDE SEQUENCE [LARGE SCALE GENOMIC DNA]</scope>
    <source>
        <strain evidence="8 9">DSM 20014</strain>
    </source>
</reference>
<evidence type="ECO:0000256" key="4">
    <source>
        <dbReference type="ARBA" id="ARBA00022989"/>
    </source>
</evidence>
<name>A0A0R2JJH4_9LACO</name>
<dbReference type="PROSITE" id="PS50928">
    <property type="entry name" value="ABC_TM1"/>
    <property type="match status" value="1"/>
</dbReference>
<dbReference type="GO" id="GO:0031460">
    <property type="term" value="P:glycine betaine transport"/>
    <property type="evidence" value="ECO:0007669"/>
    <property type="project" value="TreeGrafter"/>
</dbReference>
<evidence type="ECO:0000256" key="2">
    <source>
        <dbReference type="ARBA" id="ARBA00022448"/>
    </source>
</evidence>
<keyword evidence="2 6" id="KW-0813">Transport</keyword>
<feature type="transmembrane region" description="Helical" evidence="6">
    <location>
        <begin position="20"/>
        <end position="42"/>
    </location>
</feature>
<accession>A0A0R2JJH4</accession>
<dbReference type="Proteomes" id="UP000051673">
    <property type="component" value="Unassembled WGS sequence"/>
</dbReference>
<dbReference type="GO" id="GO:0005886">
    <property type="term" value="C:plasma membrane"/>
    <property type="evidence" value="ECO:0007669"/>
    <property type="project" value="UniProtKB-SubCell"/>
</dbReference>
<dbReference type="OrthoDB" id="9801163at2"/>
<sequence>MQAFISEYGSQILEKSGQHLYISAIALVLGILVAVPAGIALTRADKMASPIINVVSALQTIPSLALLTLMLPIFGIGRTPAIIALFIYSLLPILRNTYLGMSNVNDEYRDVAKGMGMSNVQSILQVELPIALPTIMAGIHLSAIYVISWATLASYIGAGGLGDLIFSGLYNYQPDLIFAGTIPVTIIALIVDFLLTKLEQKMTPKAFILEEKQQSSQIEQEEAQRRER</sequence>
<feature type="transmembrane region" description="Helical" evidence="6">
    <location>
        <begin position="54"/>
        <end position="75"/>
    </location>
</feature>
<evidence type="ECO:0000256" key="6">
    <source>
        <dbReference type="RuleBase" id="RU363032"/>
    </source>
</evidence>
<dbReference type="EMBL" id="JQCD01000031">
    <property type="protein sequence ID" value="KRN76038.1"/>
    <property type="molecule type" value="Genomic_DNA"/>
</dbReference>
<dbReference type="PATRIC" id="fig|1620.3.peg.1103"/>
<feature type="transmembrane region" description="Helical" evidence="6">
    <location>
        <begin position="176"/>
        <end position="195"/>
    </location>
</feature>
<keyword evidence="5 6" id="KW-0472">Membrane</keyword>
<dbReference type="Gene3D" id="1.10.3720.10">
    <property type="entry name" value="MetI-like"/>
    <property type="match status" value="1"/>
</dbReference>
<dbReference type="PANTHER" id="PTHR30177">
    <property type="entry name" value="GLYCINE BETAINE/L-PROLINE TRANSPORT SYSTEM PERMEASE PROTEIN PROW"/>
    <property type="match status" value="1"/>
</dbReference>
<dbReference type="RefSeq" id="WP_057788904.1">
    <property type="nucleotide sequence ID" value="NZ_CBDALJ010000022.1"/>
</dbReference>
<evidence type="ECO:0000313" key="8">
    <source>
        <dbReference type="EMBL" id="KRN76038.1"/>
    </source>
</evidence>
<dbReference type="InterPro" id="IPR051204">
    <property type="entry name" value="ABC_transp_perm/SBD"/>
</dbReference>
<comment type="similarity">
    <text evidence="6">Belongs to the binding-protein-dependent transport system permease family.</text>
</comment>
<keyword evidence="9" id="KW-1185">Reference proteome</keyword>